<dbReference type="PANTHER" id="PTHR33164:SF99">
    <property type="entry name" value="MARR FAMILY REGULATORY PROTEIN"/>
    <property type="match status" value="1"/>
</dbReference>
<dbReference type="EMBL" id="BOMN01000115">
    <property type="protein sequence ID" value="GIE25118.1"/>
    <property type="molecule type" value="Genomic_DNA"/>
</dbReference>
<dbReference type="PROSITE" id="PS50995">
    <property type="entry name" value="HTH_MARR_2"/>
    <property type="match status" value="1"/>
</dbReference>
<dbReference type="Pfam" id="PF12802">
    <property type="entry name" value="MarR_2"/>
    <property type="match status" value="1"/>
</dbReference>
<dbReference type="RefSeq" id="WP_203842081.1">
    <property type="nucleotide sequence ID" value="NZ_BAAATV010000015.1"/>
</dbReference>
<dbReference type="SMART" id="SM00347">
    <property type="entry name" value="HTH_MARR"/>
    <property type="match status" value="1"/>
</dbReference>
<comment type="caution">
    <text evidence="3">The sequence shown here is derived from an EMBL/GenBank/DDBJ whole genome shotgun (WGS) entry which is preliminary data.</text>
</comment>
<feature type="region of interest" description="Disordered" evidence="1">
    <location>
        <begin position="148"/>
        <end position="197"/>
    </location>
</feature>
<dbReference type="Proteomes" id="UP000603200">
    <property type="component" value="Unassembled WGS sequence"/>
</dbReference>
<gene>
    <name evidence="3" type="ORF">Ahu01nite_082200</name>
</gene>
<feature type="compositionally biased region" description="Basic and acidic residues" evidence="1">
    <location>
        <begin position="154"/>
        <end position="175"/>
    </location>
</feature>
<name>A0ABQ4A3B8_9ACTN</name>
<dbReference type="InterPro" id="IPR036388">
    <property type="entry name" value="WH-like_DNA-bd_sf"/>
</dbReference>
<protein>
    <recommendedName>
        <fullName evidence="2">HTH marR-type domain-containing protein</fullName>
    </recommendedName>
</protein>
<evidence type="ECO:0000313" key="4">
    <source>
        <dbReference type="Proteomes" id="UP000603200"/>
    </source>
</evidence>
<dbReference type="PANTHER" id="PTHR33164">
    <property type="entry name" value="TRANSCRIPTIONAL REGULATOR, MARR FAMILY"/>
    <property type="match status" value="1"/>
</dbReference>
<dbReference type="InterPro" id="IPR036390">
    <property type="entry name" value="WH_DNA-bd_sf"/>
</dbReference>
<evidence type="ECO:0000313" key="3">
    <source>
        <dbReference type="EMBL" id="GIE25118.1"/>
    </source>
</evidence>
<dbReference type="InterPro" id="IPR000835">
    <property type="entry name" value="HTH_MarR-typ"/>
</dbReference>
<evidence type="ECO:0000256" key="1">
    <source>
        <dbReference type="SAM" id="MobiDB-lite"/>
    </source>
</evidence>
<proteinExistence type="predicted"/>
<dbReference type="InterPro" id="IPR039422">
    <property type="entry name" value="MarR/SlyA-like"/>
</dbReference>
<dbReference type="SUPFAM" id="SSF46785">
    <property type="entry name" value="Winged helix' DNA-binding domain"/>
    <property type="match status" value="1"/>
</dbReference>
<feature type="domain" description="HTH marR-type" evidence="2">
    <location>
        <begin position="13"/>
        <end position="149"/>
    </location>
</feature>
<sequence>MPGSRRRLPTRDELRTWRDFLEATEALRSVVATRLQSDTGLSPGDYGVLLALSEAPETRMRSSELATTVGWERSRLSHHLGRMERRGLIRREKTPADSRGAEISLAAAGAEAFHAATVPHLRAVRELFVDALTPEQLAAAGEIAAALREQLPPQKREQLPAQKREQLPAQERDQLPRSGQRAQKPASSTASEEPIHS</sequence>
<reference evidence="3 4" key="1">
    <citation type="submission" date="2021-01" db="EMBL/GenBank/DDBJ databases">
        <title>Whole genome shotgun sequence of Actinoplanes humidus NBRC 14915.</title>
        <authorList>
            <person name="Komaki H."/>
            <person name="Tamura T."/>
        </authorList>
    </citation>
    <scope>NUCLEOTIDE SEQUENCE [LARGE SCALE GENOMIC DNA]</scope>
    <source>
        <strain evidence="3 4">NBRC 14915</strain>
    </source>
</reference>
<dbReference type="Gene3D" id="1.10.10.10">
    <property type="entry name" value="Winged helix-like DNA-binding domain superfamily/Winged helix DNA-binding domain"/>
    <property type="match status" value="1"/>
</dbReference>
<organism evidence="3 4">
    <name type="scientific">Winogradskya humida</name>
    <dbReference type="NCBI Taxonomy" id="113566"/>
    <lineage>
        <taxon>Bacteria</taxon>
        <taxon>Bacillati</taxon>
        <taxon>Actinomycetota</taxon>
        <taxon>Actinomycetes</taxon>
        <taxon>Micromonosporales</taxon>
        <taxon>Micromonosporaceae</taxon>
        <taxon>Winogradskya</taxon>
    </lineage>
</organism>
<accession>A0ABQ4A3B8</accession>
<evidence type="ECO:0000259" key="2">
    <source>
        <dbReference type="PROSITE" id="PS50995"/>
    </source>
</evidence>
<keyword evidence="4" id="KW-1185">Reference proteome</keyword>